<feature type="transmembrane region" description="Helical" evidence="10">
    <location>
        <begin position="298"/>
        <end position="322"/>
    </location>
</feature>
<keyword evidence="6" id="KW-0630">Potassium</keyword>
<dbReference type="GO" id="GO:1902600">
    <property type="term" value="P:proton transmembrane transport"/>
    <property type="evidence" value="ECO:0007669"/>
    <property type="project" value="InterPro"/>
</dbReference>
<evidence type="ECO:0000313" key="13">
    <source>
        <dbReference type="Proteomes" id="UP000552700"/>
    </source>
</evidence>
<evidence type="ECO:0000313" key="12">
    <source>
        <dbReference type="EMBL" id="MBB6122600.1"/>
    </source>
</evidence>
<evidence type="ECO:0000256" key="9">
    <source>
        <dbReference type="ARBA" id="ARBA00023136"/>
    </source>
</evidence>
<comment type="caution">
    <text evidence="12">The sequence shown here is derived from an EMBL/GenBank/DDBJ whole genome shotgun (WGS) entry which is preliminary data.</text>
</comment>
<keyword evidence="5 10" id="KW-0812">Transmembrane</keyword>
<dbReference type="GO" id="GO:0012505">
    <property type="term" value="C:endomembrane system"/>
    <property type="evidence" value="ECO:0007669"/>
    <property type="project" value="UniProtKB-SubCell"/>
</dbReference>
<dbReference type="InterPro" id="IPR006036">
    <property type="entry name" value="K_uptake_TrkA"/>
</dbReference>
<dbReference type="InterPro" id="IPR003148">
    <property type="entry name" value="RCK_N"/>
</dbReference>
<keyword evidence="9 10" id="KW-0472">Membrane</keyword>
<dbReference type="RefSeq" id="WP_184076876.1">
    <property type="nucleotide sequence ID" value="NZ_JACIJP010000001.1"/>
</dbReference>
<name>A0A841IWF5_9SPHN</name>
<feature type="transmembrane region" description="Helical" evidence="10">
    <location>
        <begin position="190"/>
        <end position="211"/>
    </location>
</feature>
<evidence type="ECO:0000256" key="8">
    <source>
        <dbReference type="ARBA" id="ARBA00023065"/>
    </source>
</evidence>
<feature type="transmembrane region" description="Helical" evidence="10">
    <location>
        <begin position="275"/>
        <end position="292"/>
    </location>
</feature>
<dbReference type="SUPFAM" id="SSF51735">
    <property type="entry name" value="NAD(P)-binding Rossmann-fold domains"/>
    <property type="match status" value="1"/>
</dbReference>
<dbReference type="Proteomes" id="UP000552700">
    <property type="component" value="Unassembled WGS sequence"/>
</dbReference>
<feature type="transmembrane region" description="Helical" evidence="10">
    <location>
        <begin position="120"/>
        <end position="139"/>
    </location>
</feature>
<dbReference type="GO" id="GO:0015297">
    <property type="term" value="F:antiporter activity"/>
    <property type="evidence" value="ECO:0007669"/>
    <property type="project" value="UniProtKB-KW"/>
</dbReference>
<evidence type="ECO:0000256" key="1">
    <source>
        <dbReference type="ARBA" id="ARBA00004127"/>
    </source>
</evidence>
<dbReference type="InterPro" id="IPR036291">
    <property type="entry name" value="NAD(P)-bd_dom_sf"/>
</dbReference>
<dbReference type="Gene3D" id="3.40.50.720">
    <property type="entry name" value="NAD(P)-binding Rossmann-like Domain"/>
    <property type="match status" value="1"/>
</dbReference>
<dbReference type="EMBL" id="JACIJP010000001">
    <property type="protein sequence ID" value="MBB6122600.1"/>
    <property type="molecule type" value="Genomic_DNA"/>
</dbReference>
<keyword evidence="7 10" id="KW-1133">Transmembrane helix</keyword>
<sequence length="597" mass="63957">MQDAAPTATSLILSEGVILLGFATVFVLLFRRLGLGAVLGYLIAGALVGPHGLALVGGGESKLDIAEIGIVLLMFIVGLELHPARLWRLKRDIFGLGLSQVVVAGLVLSTLLYFGTAFTGGAALALGLPLALSSTAQVLPGLKNSGRINSPFGEKAFSILLFQDLSIVPLITIIAALSRNPADVGGPPGWMLALYTVAAIAALVLAGRFVLRPVLHIVGKLGERELFVVVGLFTVIASAALMHSLHLSTALGAFVAGVILADSPYRHEIEADVEPFRSILLGLFFLAVGMVLDVDAVLANPLFVLTMAATLVAVKVAVVWVLARLFGFGGKPALALGLLLSQGGEFGFVLFGQARDALLIRPEAASLFSAVVTLSMATTPFLMLFARRLEFAKPRAGQLDGPEDSEQGDAIIIGYGRFGQTVAQMLMGKGFRLTLVDRKPAQIELSSKFEAKVYYGDGTRIDLLRRAGAEEARLIVFCIDDPSLDAAQLQPVMEAFPQAAILVRVFDRRHLLRLRPLELAGVMREVHESAIAMGILALKELGVDDEDIGEVEQQYRENDKARLDVQQEHGLMAGKHMMYRPGREMVLRSRENTGEDA</sequence>
<feature type="transmembrane region" description="Helical" evidence="10">
    <location>
        <begin position="37"/>
        <end position="57"/>
    </location>
</feature>
<dbReference type="PANTHER" id="PTHR46157:SF8">
    <property type="entry name" value="GLUTATHIONE-REGULATED POTASSIUM-EFFLUX SYSTEM PROTEIN"/>
    <property type="match status" value="1"/>
</dbReference>
<gene>
    <name evidence="12" type="ORF">FHS92_000307</name>
</gene>
<keyword evidence="8" id="KW-0406">Ion transport</keyword>
<accession>A0A841IWF5</accession>
<dbReference type="GO" id="GO:0005886">
    <property type="term" value="C:plasma membrane"/>
    <property type="evidence" value="ECO:0007669"/>
    <property type="project" value="InterPro"/>
</dbReference>
<keyword evidence="2" id="KW-0813">Transport</keyword>
<keyword evidence="4" id="KW-0633">Potassium transport</keyword>
<evidence type="ECO:0000259" key="11">
    <source>
        <dbReference type="PROSITE" id="PS51201"/>
    </source>
</evidence>
<dbReference type="GO" id="GO:0015079">
    <property type="term" value="F:potassium ion transmembrane transporter activity"/>
    <property type="evidence" value="ECO:0007669"/>
    <property type="project" value="InterPro"/>
</dbReference>
<feature type="domain" description="RCK N-terminal" evidence="11">
    <location>
        <begin position="407"/>
        <end position="526"/>
    </location>
</feature>
<organism evidence="12 13">
    <name type="scientific">Sphingobium subterraneum</name>
    <dbReference type="NCBI Taxonomy" id="627688"/>
    <lineage>
        <taxon>Bacteria</taxon>
        <taxon>Pseudomonadati</taxon>
        <taxon>Pseudomonadota</taxon>
        <taxon>Alphaproteobacteria</taxon>
        <taxon>Sphingomonadales</taxon>
        <taxon>Sphingomonadaceae</taxon>
        <taxon>Sphingobium</taxon>
    </lineage>
</organism>
<dbReference type="AlphaFoldDB" id="A0A841IWF5"/>
<feature type="transmembrane region" description="Helical" evidence="10">
    <location>
        <begin position="12"/>
        <end position="30"/>
    </location>
</feature>
<evidence type="ECO:0000256" key="5">
    <source>
        <dbReference type="ARBA" id="ARBA00022692"/>
    </source>
</evidence>
<evidence type="ECO:0000256" key="4">
    <source>
        <dbReference type="ARBA" id="ARBA00022538"/>
    </source>
</evidence>
<dbReference type="Pfam" id="PF00999">
    <property type="entry name" value="Na_H_Exchanger"/>
    <property type="match status" value="1"/>
</dbReference>
<dbReference type="PRINTS" id="PR00335">
    <property type="entry name" value="KUPTAKETRKA"/>
</dbReference>
<dbReference type="PANTHER" id="PTHR46157">
    <property type="entry name" value="K(+) EFFLUX ANTIPORTER 3, CHLOROPLASTIC"/>
    <property type="match status" value="1"/>
</dbReference>
<dbReference type="FunFam" id="3.40.50.720:FF:000036">
    <property type="entry name" value="Glutathione-regulated potassium-efflux system protein KefB"/>
    <property type="match status" value="1"/>
</dbReference>
<evidence type="ECO:0000256" key="2">
    <source>
        <dbReference type="ARBA" id="ARBA00022448"/>
    </source>
</evidence>
<feature type="transmembrane region" description="Helical" evidence="10">
    <location>
        <begin position="334"/>
        <end position="352"/>
    </location>
</feature>
<keyword evidence="13" id="KW-1185">Reference proteome</keyword>
<dbReference type="InterPro" id="IPR006153">
    <property type="entry name" value="Cation/H_exchanger_TM"/>
</dbReference>
<proteinExistence type="predicted"/>
<feature type="transmembrane region" description="Helical" evidence="10">
    <location>
        <begin position="247"/>
        <end position="263"/>
    </location>
</feature>
<evidence type="ECO:0000256" key="3">
    <source>
        <dbReference type="ARBA" id="ARBA00022449"/>
    </source>
</evidence>
<evidence type="ECO:0000256" key="6">
    <source>
        <dbReference type="ARBA" id="ARBA00022958"/>
    </source>
</evidence>
<reference evidence="12 13" key="1">
    <citation type="submission" date="2020-08" db="EMBL/GenBank/DDBJ databases">
        <title>Genomic Encyclopedia of Type Strains, Phase IV (KMG-IV): sequencing the most valuable type-strain genomes for metagenomic binning, comparative biology and taxonomic classification.</title>
        <authorList>
            <person name="Goeker M."/>
        </authorList>
    </citation>
    <scope>NUCLEOTIDE SEQUENCE [LARGE SCALE GENOMIC DNA]</scope>
    <source>
        <strain evidence="12 13">DSM 102255</strain>
    </source>
</reference>
<feature type="transmembrane region" description="Helical" evidence="10">
    <location>
        <begin position="159"/>
        <end position="178"/>
    </location>
</feature>
<feature type="transmembrane region" description="Helical" evidence="10">
    <location>
        <begin position="63"/>
        <end position="81"/>
    </location>
</feature>
<feature type="transmembrane region" description="Helical" evidence="10">
    <location>
        <begin position="364"/>
        <end position="385"/>
    </location>
</feature>
<dbReference type="PROSITE" id="PS51201">
    <property type="entry name" value="RCK_N"/>
    <property type="match status" value="1"/>
</dbReference>
<protein>
    <submittedName>
        <fullName evidence="12">CPA2 family monovalent cation:H+ antiporter-2</fullName>
    </submittedName>
</protein>
<evidence type="ECO:0000256" key="10">
    <source>
        <dbReference type="SAM" id="Phobius"/>
    </source>
</evidence>
<comment type="subcellular location">
    <subcellularLocation>
        <location evidence="1">Endomembrane system</location>
        <topology evidence="1">Multi-pass membrane protein</topology>
    </subcellularLocation>
</comment>
<dbReference type="Gene3D" id="1.20.1530.20">
    <property type="match status" value="1"/>
</dbReference>
<evidence type="ECO:0000256" key="7">
    <source>
        <dbReference type="ARBA" id="ARBA00022989"/>
    </source>
</evidence>
<dbReference type="InterPro" id="IPR038770">
    <property type="entry name" value="Na+/solute_symporter_sf"/>
</dbReference>
<keyword evidence="3" id="KW-0050">Antiport</keyword>
<feature type="transmembrane region" description="Helical" evidence="10">
    <location>
        <begin position="93"/>
        <end position="114"/>
    </location>
</feature>
<dbReference type="Pfam" id="PF02254">
    <property type="entry name" value="TrkA_N"/>
    <property type="match status" value="1"/>
</dbReference>